<feature type="region of interest" description="Disordered" evidence="1">
    <location>
        <begin position="195"/>
        <end position="217"/>
    </location>
</feature>
<dbReference type="AlphaFoldDB" id="A0A1V6SYC6"/>
<dbReference type="Proteomes" id="UP000191285">
    <property type="component" value="Unassembled WGS sequence"/>
</dbReference>
<evidence type="ECO:0000256" key="1">
    <source>
        <dbReference type="SAM" id="MobiDB-lite"/>
    </source>
</evidence>
<sequence>MQADLEAQVQNPLLQLDAPVSVAQTLRREDIQKRGEKYIPPRDDPDLARRLKSMSRAERGAATLKKAEIEGLTRCGKSIRKQFPKYFQKIGHIKGDLEWMLIQKDDSGQLKFPAHEDEISRAQSIVSSLLFFTTPSDEIVSKSSCDHIACILSAIDPRTEPLTTRFVFRDGDAWAEVLEDVTVKYPRRVPILPRRTVSESAKPQGPRSEISFAQNQS</sequence>
<keyword evidence="3" id="KW-1185">Reference proteome</keyword>
<gene>
    <name evidence="2" type="ORF">PENSTE_c016G03638</name>
</gene>
<protein>
    <submittedName>
        <fullName evidence="2">Uncharacterized protein</fullName>
    </submittedName>
</protein>
<organism evidence="2 3">
    <name type="scientific">Penicillium steckii</name>
    <dbReference type="NCBI Taxonomy" id="303698"/>
    <lineage>
        <taxon>Eukaryota</taxon>
        <taxon>Fungi</taxon>
        <taxon>Dikarya</taxon>
        <taxon>Ascomycota</taxon>
        <taxon>Pezizomycotina</taxon>
        <taxon>Eurotiomycetes</taxon>
        <taxon>Eurotiomycetidae</taxon>
        <taxon>Eurotiales</taxon>
        <taxon>Aspergillaceae</taxon>
        <taxon>Penicillium</taxon>
    </lineage>
</organism>
<name>A0A1V6SYC6_9EURO</name>
<reference evidence="3" key="1">
    <citation type="journal article" date="2017" name="Nat. Microbiol.">
        <title>Global analysis of biosynthetic gene clusters reveals vast potential of secondary metabolite production in Penicillium species.</title>
        <authorList>
            <person name="Nielsen J.C."/>
            <person name="Grijseels S."/>
            <person name="Prigent S."/>
            <person name="Ji B."/>
            <person name="Dainat J."/>
            <person name="Nielsen K.F."/>
            <person name="Frisvad J.C."/>
            <person name="Workman M."/>
            <person name="Nielsen J."/>
        </authorList>
    </citation>
    <scope>NUCLEOTIDE SEQUENCE [LARGE SCALE GENOMIC DNA]</scope>
    <source>
        <strain evidence="3">IBT 24891</strain>
    </source>
</reference>
<evidence type="ECO:0000313" key="2">
    <source>
        <dbReference type="EMBL" id="OQE19068.1"/>
    </source>
</evidence>
<comment type="caution">
    <text evidence="2">The sequence shown here is derived from an EMBL/GenBank/DDBJ whole genome shotgun (WGS) entry which is preliminary data.</text>
</comment>
<proteinExistence type="predicted"/>
<accession>A0A1V6SYC6</accession>
<dbReference type="EMBL" id="MLKD01000016">
    <property type="protein sequence ID" value="OQE19068.1"/>
    <property type="molecule type" value="Genomic_DNA"/>
</dbReference>
<evidence type="ECO:0000313" key="3">
    <source>
        <dbReference type="Proteomes" id="UP000191285"/>
    </source>
</evidence>